<sequence length="273" mass="32120">MVLNGKQLQLPKTQEEALKIIQDMQAERFHLTKQRAEALTVQHRKGILKGFRYDLTDPQEYSQHVNLIVSIGKNYMLREFSDFIVDEHNSKVLRFLTYYFNNCILAENVFPNENYKLHKNILLIGEPGTGKTMIMQIFSDYLRVTNNENMFRNISMTQLMNYHKVYGHIDKYTYNEVKGASSQECYDGVMPFALCLNDLGLATEKQKSFGTLLTQITDEFLFARYEIYQQYGKRYHITSNLTVTELKERFESRLIDRFKSFNVIELHGGSRRK</sequence>
<dbReference type="GO" id="GO:0004386">
    <property type="term" value="F:helicase activity"/>
    <property type="evidence" value="ECO:0007669"/>
    <property type="project" value="UniProtKB-KW"/>
</dbReference>
<evidence type="ECO:0000259" key="1">
    <source>
        <dbReference type="Pfam" id="PF07728"/>
    </source>
</evidence>
<keyword evidence="2" id="KW-0067">ATP-binding</keyword>
<reference evidence="2" key="1">
    <citation type="journal article" date="2021" name="Proc. Natl. Acad. Sci. U.S.A.">
        <title>A Catalog of Tens of Thousands of Viruses from Human Metagenomes Reveals Hidden Associations with Chronic Diseases.</title>
        <authorList>
            <person name="Tisza M.J."/>
            <person name="Buck C.B."/>
        </authorList>
    </citation>
    <scope>NUCLEOTIDE SEQUENCE</scope>
    <source>
        <strain evidence="2">CtCS019</strain>
    </source>
</reference>
<organism evidence="2">
    <name type="scientific">Siphoviridae sp. ctCS019</name>
    <dbReference type="NCBI Taxonomy" id="2825378"/>
    <lineage>
        <taxon>Viruses</taxon>
        <taxon>Duplodnaviria</taxon>
        <taxon>Heunggongvirae</taxon>
        <taxon>Uroviricota</taxon>
        <taxon>Caudoviricetes</taxon>
    </lineage>
</organism>
<dbReference type="InterPro" id="IPR027417">
    <property type="entry name" value="P-loop_NTPase"/>
</dbReference>
<feature type="domain" description="ATPase dynein-related AAA" evidence="1">
    <location>
        <begin position="120"/>
        <end position="170"/>
    </location>
</feature>
<keyword evidence="2" id="KW-0547">Nucleotide-binding</keyword>
<evidence type="ECO:0000313" key="2">
    <source>
        <dbReference type="EMBL" id="DAF89655.1"/>
    </source>
</evidence>
<dbReference type="GO" id="GO:0016887">
    <property type="term" value="F:ATP hydrolysis activity"/>
    <property type="evidence" value="ECO:0007669"/>
    <property type="project" value="InterPro"/>
</dbReference>
<proteinExistence type="predicted"/>
<dbReference type="Gene3D" id="3.40.50.300">
    <property type="entry name" value="P-loop containing nucleotide triphosphate hydrolases"/>
    <property type="match status" value="1"/>
</dbReference>
<protein>
    <submittedName>
        <fullName evidence="2">Replicative helicase</fullName>
    </submittedName>
</protein>
<dbReference type="InterPro" id="IPR011704">
    <property type="entry name" value="ATPase_dyneun-rel_AAA"/>
</dbReference>
<dbReference type="EMBL" id="BK016015">
    <property type="protein sequence ID" value="DAF89655.1"/>
    <property type="molecule type" value="Genomic_DNA"/>
</dbReference>
<dbReference type="GO" id="GO:0005524">
    <property type="term" value="F:ATP binding"/>
    <property type="evidence" value="ECO:0007669"/>
    <property type="project" value="InterPro"/>
</dbReference>
<keyword evidence="2" id="KW-0378">Hydrolase</keyword>
<keyword evidence="2" id="KW-0347">Helicase</keyword>
<dbReference type="Pfam" id="PF07728">
    <property type="entry name" value="AAA_5"/>
    <property type="match status" value="1"/>
</dbReference>
<name>A0A8S5U5C0_9CAUD</name>
<dbReference type="SUPFAM" id="SSF52540">
    <property type="entry name" value="P-loop containing nucleoside triphosphate hydrolases"/>
    <property type="match status" value="1"/>
</dbReference>
<accession>A0A8S5U5C0</accession>